<accession>A0A8H6YZJ1</accession>
<protein>
    <recommendedName>
        <fullName evidence="4">Apple domain-containing protein</fullName>
    </recommendedName>
</protein>
<reference evidence="2" key="1">
    <citation type="submission" date="2020-05" db="EMBL/GenBank/DDBJ databases">
        <title>Mycena genomes resolve the evolution of fungal bioluminescence.</title>
        <authorList>
            <person name="Tsai I.J."/>
        </authorList>
    </citation>
    <scope>NUCLEOTIDE SEQUENCE</scope>
    <source>
        <strain evidence="2">160909Yilan</strain>
    </source>
</reference>
<comment type="caution">
    <text evidence="2">The sequence shown here is derived from an EMBL/GenBank/DDBJ whole genome shotgun (WGS) entry which is preliminary data.</text>
</comment>
<evidence type="ECO:0000313" key="3">
    <source>
        <dbReference type="Proteomes" id="UP000623467"/>
    </source>
</evidence>
<keyword evidence="1" id="KW-0732">Signal</keyword>
<feature type="chain" id="PRO_5034690132" description="Apple domain-containing protein" evidence="1">
    <location>
        <begin position="21"/>
        <end position="149"/>
    </location>
</feature>
<dbReference type="AlphaFoldDB" id="A0A8H6YZJ1"/>
<organism evidence="2 3">
    <name type="scientific">Mycena sanguinolenta</name>
    <dbReference type="NCBI Taxonomy" id="230812"/>
    <lineage>
        <taxon>Eukaryota</taxon>
        <taxon>Fungi</taxon>
        <taxon>Dikarya</taxon>
        <taxon>Basidiomycota</taxon>
        <taxon>Agaricomycotina</taxon>
        <taxon>Agaricomycetes</taxon>
        <taxon>Agaricomycetidae</taxon>
        <taxon>Agaricales</taxon>
        <taxon>Marasmiineae</taxon>
        <taxon>Mycenaceae</taxon>
        <taxon>Mycena</taxon>
    </lineage>
</organism>
<evidence type="ECO:0000313" key="2">
    <source>
        <dbReference type="EMBL" id="KAF7368072.1"/>
    </source>
</evidence>
<dbReference type="EMBL" id="JACAZH010000005">
    <property type="protein sequence ID" value="KAF7368072.1"/>
    <property type="molecule type" value="Genomic_DNA"/>
</dbReference>
<gene>
    <name evidence="2" type="ORF">MSAN_00873300</name>
</gene>
<dbReference type="Proteomes" id="UP000623467">
    <property type="component" value="Unassembled WGS sequence"/>
</dbReference>
<evidence type="ECO:0008006" key="4">
    <source>
        <dbReference type="Google" id="ProtNLM"/>
    </source>
</evidence>
<evidence type="ECO:0000256" key="1">
    <source>
        <dbReference type="SAM" id="SignalP"/>
    </source>
</evidence>
<dbReference type="OrthoDB" id="2961971at2759"/>
<proteinExistence type="predicted"/>
<name>A0A8H6YZJ1_9AGAR</name>
<keyword evidence="3" id="KW-1185">Reference proteome</keyword>
<sequence>MRSLSSFATLFSAFVLAVNAKPAPAMGNVFAVYPGWDMTSQAEPSSPIHNLSEMQCLEACYAGASCIAYAYVPYGGDPHDSNKTPGSCYLKDTIVLTDFVKQSFDVSAGLIGPCGTFSPAGPTTCFTVTAQEEQSKERWSHVAFGIGPA</sequence>
<feature type="signal peptide" evidence="1">
    <location>
        <begin position="1"/>
        <end position="20"/>
    </location>
</feature>